<evidence type="ECO:0000313" key="2">
    <source>
        <dbReference type="EMBL" id="EAR86308.1"/>
    </source>
</evidence>
<dbReference type="HOGENOM" id="CLU_2660032_0_0_1"/>
<dbReference type="KEGG" id="tet:TTHERM_00037390"/>
<dbReference type="InParanoid" id="Q22M80"/>
<dbReference type="GeneID" id="7840480"/>
<proteinExistence type="predicted"/>
<reference evidence="3" key="1">
    <citation type="journal article" date="2006" name="PLoS Biol.">
        <title>Macronuclear genome sequence of the ciliate Tetrahymena thermophila, a model eukaryote.</title>
        <authorList>
            <person name="Eisen J.A."/>
            <person name="Coyne R.S."/>
            <person name="Wu M."/>
            <person name="Wu D."/>
            <person name="Thiagarajan M."/>
            <person name="Wortman J.R."/>
            <person name="Badger J.H."/>
            <person name="Ren Q."/>
            <person name="Amedeo P."/>
            <person name="Jones K.M."/>
            <person name="Tallon L.J."/>
            <person name="Delcher A.L."/>
            <person name="Salzberg S.L."/>
            <person name="Silva J.C."/>
            <person name="Haas B.J."/>
            <person name="Majoros W.H."/>
            <person name="Farzad M."/>
            <person name="Carlton J.M."/>
            <person name="Smith R.K. Jr."/>
            <person name="Garg J."/>
            <person name="Pearlman R.E."/>
            <person name="Karrer K.M."/>
            <person name="Sun L."/>
            <person name="Manning G."/>
            <person name="Elde N.C."/>
            <person name="Turkewitz A.P."/>
            <person name="Asai D.J."/>
            <person name="Wilkes D.E."/>
            <person name="Wang Y."/>
            <person name="Cai H."/>
            <person name="Collins K."/>
            <person name="Stewart B.A."/>
            <person name="Lee S.R."/>
            <person name="Wilamowska K."/>
            <person name="Weinberg Z."/>
            <person name="Ruzzo W.L."/>
            <person name="Wloga D."/>
            <person name="Gaertig J."/>
            <person name="Frankel J."/>
            <person name="Tsao C.-C."/>
            <person name="Gorovsky M.A."/>
            <person name="Keeling P.J."/>
            <person name="Waller R.F."/>
            <person name="Patron N.J."/>
            <person name="Cherry J.M."/>
            <person name="Stover N.A."/>
            <person name="Krieger C.J."/>
            <person name="del Toro C."/>
            <person name="Ryder H.F."/>
            <person name="Williamson S.C."/>
            <person name="Barbeau R.A."/>
            <person name="Hamilton E.P."/>
            <person name="Orias E."/>
        </authorList>
    </citation>
    <scope>NUCLEOTIDE SEQUENCE [LARGE SCALE GENOMIC DNA]</scope>
    <source>
        <strain evidence="3">SB210</strain>
    </source>
</reference>
<protein>
    <submittedName>
        <fullName evidence="2">Uncharacterized protein</fullName>
    </submittedName>
</protein>
<keyword evidence="3" id="KW-1185">Reference proteome</keyword>
<dbReference type="AlphaFoldDB" id="Q22M80"/>
<accession>Q22M80</accession>
<feature type="compositionally biased region" description="Polar residues" evidence="1">
    <location>
        <begin position="1"/>
        <end position="14"/>
    </location>
</feature>
<evidence type="ECO:0000256" key="1">
    <source>
        <dbReference type="SAM" id="MobiDB-lite"/>
    </source>
</evidence>
<name>Q22M80_TETTS</name>
<dbReference type="OrthoDB" id="285561at2759"/>
<sequence>MSQKQIQANQGTPISNNTQTNSKKSSLSNTIAQNAVKKKRQVTWKEEFQIYEVDNWKEFNILNDDNDKIQCRCSIF</sequence>
<feature type="compositionally biased region" description="Low complexity" evidence="1">
    <location>
        <begin position="15"/>
        <end position="30"/>
    </location>
</feature>
<feature type="region of interest" description="Disordered" evidence="1">
    <location>
        <begin position="1"/>
        <end position="38"/>
    </location>
</feature>
<dbReference type="RefSeq" id="XP_977140.1">
    <property type="nucleotide sequence ID" value="XM_972047.1"/>
</dbReference>
<gene>
    <name evidence="2" type="ORF">TTHERM_00037390</name>
</gene>
<dbReference type="Proteomes" id="UP000009168">
    <property type="component" value="Unassembled WGS sequence"/>
</dbReference>
<organism evidence="2 3">
    <name type="scientific">Tetrahymena thermophila (strain SB210)</name>
    <dbReference type="NCBI Taxonomy" id="312017"/>
    <lineage>
        <taxon>Eukaryota</taxon>
        <taxon>Sar</taxon>
        <taxon>Alveolata</taxon>
        <taxon>Ciliophora</taxon>
        <taxon>Intramacronucleata</taxon>
        <taxon>Oligohymenophorea</taxon>
        <taxon>Hymenostomatida</taxon>
        <taxon>Tetrahymenina</taxon>
        <taxon>Tetrahymenidae</taxon>
        <taxon>Tetrahymena</taxon>
    </lineage>
</organism>
<dbReference type="EMBL" id="GG662720">
    <property type="protein sequence ID" value="EAR86308.1"/>
    <property type="molecule type" value="Genomic_DNA"/>
</dbReference>
<evidence type="ECO:0000313" key="3">
    <source>
        <dbReference type="Proteomes" id="UP000009168"/>
    </source>
</evidence>